<dbReference type="Proteomes" id="UP001628193">
    <property type="component" value="Unassembled WGS sequence"/>
</dbReference>
<protein>
    <submittedName>
        <fullName evidence="4">CDP-abequose synthase</fullName>
        <ecNumber evidence="4">1.1.1.341</ecNumber>
    </submittedName>
</protein>
<organism evidence="4 5">
    <name type="scientific">Candidatus Magnetaquiglobus chichijimensis</name>
    <dbReference type="NCBI Taxonomy" id="3141448"/>
    <lineage>
        <taxon>Bacteria</taxon>
        <taxon>Pseudomonadati</taxon>
        <taxon>Pseudomonadota</taxon>
        <taxon>Magnetococcia</taxon>
        <taxon>Magnetococcales</taxon>
        <taxon>Candidatus Magnetaquicoccaceae</taxon>
        <taxon>Candidatus Magnetaquiglobus</taxon>
    </lineage>
</organism>
<gene>
    <name evidence="4" type="primary">rfbJ</name>
    <name evidence="4" type="ORF">SIID45300_02691</name>
</gene>
<dbReference type="EC" id="1.1.1.341" evidence="4"/>
<comment type="pathway">
    <text evidence="1">Bacterial outer membrane biogenesis; LPS O-antigen biosynthesis.</text>
</comment>
<evidence type="ECO:0000256" key="1">
    <source>
        <dbReference type="ARBA" id="ARBA00005125"/>
    </source>
</evidence>
<evidence type="ECO:0000313" key="4">
    <source>
        <dbReference type="EMBL" id="GAB0058343.1"/>
    </source>
</evidence>
<name>A0ABQ0CBU2_9PROT</name>
<dbReference type="Pfam" id="PF01370">
    <property type="entry name" value="Epimerase"/>
    <property type="match status" value="1"/>
</dbReference>
<accession>A0ABQ0CBU2</accession>
<dbReference type="RefSeq" id="WP_420906016.1">
    <property type="nucleotide sequence ID" value="NZ_BAAFGK010000004.1"/>
</dbReference>
<comment type="caution">
    <text evidence="4">The sequence shown here is derived from an EMBL/GenBank/DDBJ whole genome shotgun (WGS) entry which is preliminary data.</text>
</comment>
<proteinExistence type="inferred from homology"/>
<evidence type="ECO:0000256" key="2">
    <source>
        <dbReference type="ARBA" id="ARBA00007637"/>
    </source>
</evidence>
<keyword evidence="5" id="KW-1185">Reference proteome</keyword>
<sequence length="291" mass="32716">MHVLLTGATGYLGSHLAHALVAGGVKVSILKRSTSCLTRLADIQHHLAMFDIDEKGIEAPFRSGGHIDAIIHAATSYGRNGENEFEVFKVNTQFPLDLLQTATCFNTETFFNTDTILHEYLNAYALSKQQFSQWGRIFAESTKIQFVNIRLEHIYGPGDDSSKFTTWMIRQCLNRASRIPLTKGEQMRDFIYIEDVVAAYMLMFKNLTGQKKVWQEVALGSGTPVKIRHFAETVKKLTNSDSELDFGAFPYRNNEIMSSSADISTLNAMGWASKWSLEAGLSKVIEMERIE</sequence>
<reference evidence="4 5" key="1">
    <citation type="submission" date="2024-09" db="EMBL/GenBank/DDBJ databases">
        <title>Draft genome sequence of Candidatus Magnetaquicoccaceae bacterium FCR-1.</title>
        <authorList>
            <person name="Shimoshige H."/>
            <person name="Shimamura S."/>
            <person name="Taoka A."/>
            <person name="Kobayashi H."/>
            <person name="Maekawa T."/>
        </authorList>
    </citation>
    <scope>NUCLEOTIDE SEQUENCE [LARGE SCALE GENOMIC DNA]</scope>
    <source>
        <strain evidence="4 5">FCR-1</strain>
    </source>
</reference>
<dbReference type="EMBL" id="BAAFGK010000004">
    <property type="protein sequence ID" value="GAB0058343.1"/>
    <property type="molecule type" value="Genomic_DNA"/>
</dbReference>
<dbReference type="SUPFAM" id="SSF51735">
    <property type="entry name" value="NAD(P)-binding Rossmann-fold domains"/>
    <property type="match status" value="1"/>
</dbReference>
<dbReference type="InterPro" id="IPR001509">
    <property type="entry name" value="Epimerase_deHydtase"/>
</dbReference>
<feature type="domain" description="NAD-dependent epimerase/dehydratase" evidence="3">
    <location>
        <begin position="3"/>
        <end position="207"/>
    </location>
</feature>
<evidence type="ECO:0000313" key="5">
    <source>
        <dbReference type="Proteomes" id="UP001628193"/>
    </source>
</evidence>
<dbReference type="Gene3D" id="3.90.25.10">
    <property type="entry name" value="UDP-galactose 4-epimerase, domain 1"/>
    <property type="match status" value="1"/>
</dbReference>
<keyword evidence="4" id="KW-0560">Oxidoreductase</keyword>
<dbReference type="Gene3D" id="3.40.50.720">
    <property type="entry name" value="NAD(P)-binding Rossmann-like Domain"/>
    <property type="match status" value="2"/>
</dbReference>
<dbReference type="GO" id="GO:0016491">
    <property type="term" value="F:oxidoreductase activity"/>
    <property type="evidence" value="ECO:0007669"/>
    <property type="project" value="UniProtKB-KW"/>
</dbReference>
<evidence type="ECO:0000259" key="3">
    <source>
        <dbReference type="Pfam" id="PF01370"/>
    </source>
</evidence>
<dbReference type="InterPro" id="IPR036291">
    <property type="entry name" value="NAD(P)-bd_dom_sf"/>
</dbReference>
<dbReference type="PANTHER" id="PTHR43000">
    <property type="entry name" value="DTDP-D-GLUCOSE 4,6-DEHYDRATASE-RELATED"/>
    <property type="match status" value="1"/>
</dbReference>
<comment type="similarity">
    <text evidence="2">Belongs to the NAD(P)-dependent epimerase/dehydratase family.</text>
</comment>